<sequence length="509" mass="57277">MQKYFIVTCLWLFCIGTLNAQKRTPSFVSDSLDSYINQGLKDWNIPGLSIAIVKDGKTVVMKGFGVRDIETKEPVDENTLFMIASNSKLFTGTALSQLEYNKKISIDDKVSKYIKGYSLYDKNTTDLVTIRDLLSHRLGTKTFQGDFVFWNSNLGRQQIINKMKLLQPTGIFRQSYGYCNSCFVTAGEVIPVVTGKPWEVYIYDSLIVPLGMTNTHTLGNGIGQRANASKPYTTSFTGKLTLLPYDNVDNLGPAGSIVSNVKDLSHWLLMQLDSGRYEGKRVLQWPVVRRTREINTITRSLPSAVYPIHFQGYGLGVFMADYNGKQIYFHTGGADGFVTNTCFVPEENLGITILTNNDNQNFFEALRYQILDAYLGVKYINRSKALLNGFTEELDDAVKTTNALKARVQGKKPPLDLTAYVGTYENELYGPVTIETDTQGKGLSIDFKGHTNLKATLDYMDKDEFLLTYNNLGFGLFGVKFKTVNKKVVSIELRVNEFIDYDAYNFTKK</sequence>
<dbReference type="EMBL" id="BJYT01000001">
    <property type="protein sequence ID" value="GEO07664.1"/>
    <property type="molecule type" value="Genomic_DNA"/>
</dbReference>
<feature type="signal peptide" evidence="1">
    <location>
        <begin position="1"/>
        <end position="20"/>
    </location>
</feature>
<protein>
    <submittedName>
        <fullName evidence="4">Serine hydrolase</fullName>
    </submittedName>
</protein>
<dbReference type="AlphaFoldDB" id="A0A512B6S3"/>
<feature type="chain" id="PRO_5022071617" evidence="1">
    <location>
        <begin position="21"/>
        <end position="509"/>
    </location>
</feature>
<keyword evidence="4" id="KW-0378">Hydrolase</keyword>
<reference evidence="4 5" key="1">
    <citation type="submission" date="2019-07" db="EMBL/GenBank/DDBJ databases">
        <title>Whole genome shotgun sequence of Segetibacter aerophilus NBRC 106135.</title>
        <authorList>
            <person name="Hosoyama A."/>
            <person name="Uohara A."/>
            <person name="Ohji S."/>
            <person name="Ichikawa N."/>
        </authorList>
    </citation>
    <scope>NUCLEOTIDE SEQUENCE [LARGE SCALE GENOMIC DNA]</scope>
    <source>
        <strain evidence="4 5">NBRC 106135</strain>
    </source>
</reference>
<dbReference type="PANTHER" id="PTHR46825">
    <property type="entry name" value="D-ALANYL-D-ALANINE-CARBOXYPEPTIDASE/ENDOPEPTIDASE AMPH"/>
    <property type="match status" value="1"/>
</dbReference>
<dbReference type="InterPro" id="IPR050491">
    <property type="entry name" value="AmpC-like"/>
</dbReference>
<keyword evidence="5" id="KW-1185">Reference proteome</keyword>
<dbReference type="RefSeq" id="WP_147201626.1">
    <property type="nucleotide sequence ID" value="NZ_BJYT01000001.1"/>
</dbReference>
<comment type="caution">
    <text evidence="4">The sequence shown here is derived from an EMBL/GenBank/DDBJ whole genome shotgun (WGS) entry which is preliminary data.</text>
</comment>
<gene>
    <name evidence="4" type="ORF">SAE01_01600</name>
</gene>
<evidence type="ECO:0000259" key="2">
    <source>
        <dbReference type="Pfam" id="PF00144"/>
    </source>
</evidence>
<feature type="domain" description="Beta-lactamase-related" evidence="2">
    <location>
        <begin position="32"/>
        <end position="372"/>
    </location>
</feature>
<dbReference type="Pfam" id="PF00144">
    <property type="entry name" value="Beta-lactamase"/>
    <property type="match status" value="1"/>
</dbReference>
<dbReference type="Pfam" id="PF11954">
    <property type="entry name" value="DUF3471"/>
    <property type="match status" value="1"/>
</dbReference>
<accession>A0A512B6S3</accession>
<dbReference type="InterPro" id="IPR001466">
    <property type="entry name" value="Beta-lactam-related"/>
</dbReference>
<feature type="domain" description="Peptidase S12 Pab87-related C-terminal" evidence="3">
    <location>
        <begin position="407"/>
        <end position="507"/>
    </location>
</feature>
<dbReference type="Gene3D" id="3.40.710.10">
    <property type="entry name" value="DD-peptidase/beta-lactamase superfamily"/>
    <property type="match status" value="1"/>
</dbReference>
<organism evidence="4 5">
    <name type="scientific">Segetibacter aerophilus</name>
    <dbReference type="NCBI Taxonomy" id="670293"/>
    <lineage>
        <taxon>Bacteria</taxon>
        <taxon>Pseudomonadati</taxon>
        <taxon>Bacteroidota</taxon>
        <taxon>Chitinophagia</taxon>
        <taxon>Chitinophagales</taxon>
        <taxon>Chitinophagaceae</taxon>
        <taxon>Segetibacter</taxon>
    </lineage>
</organism>
<name>A0A512B6S3_9BACT</name>
<dbReference type="GO" id="GO:0016787">
    <property type="term" value="F:hydrolase activity"/>
    <property type="evidence" value="ECO:0007669"/>
    <property type="project" value="UniProtKB-KW"/>
</dbReference>
<dbReference type="Proteomes" id="UP000321513">
    <property type="component" value="Unassembled WGS sequence"/>
</dbReference>
<evidence type="ECO:0000256" key="1">
    <source>
        <dbReference type="SAM" id="SignalP"/>
    </source>
</evidence>
<evidence type="ECO:0000313" key="4">
    <source>
        <dbReference type="EMBL" id="GEO07664.1"/>
    </source>
</evidence>
<proteinExistence type="predicted"/>
<dbReference type="InterPro" id="IPR021860">
    <property type="entry name" value="Peptidase_S12_Pab87-rel_C"/>
</dbReference>
<dbReference type="OrthoDB" id="1522765at2"/>
<evidence type="ECO:0000313" key="5">
    <source>
        <dbReference type="Proteomes" id="UP000321513"/>
    </source>
</evidence>
<evidence type="ECO:0000259" key="3">
    <source>
        <dbReference type="Pfam" id="PF11954"/>
    </source>
</evidence>
<dbReference type="SUPFAM" id="SSF56601">
    <property type="entry name" value="beta-lactamase/transpeptidase-like"/>
    <property type="match status" value="1"/>
</dbReference>
<dbReference type="InterPro" id="IPR012338">
    <property type="entry name" value="Beta-lactam/transpept-like"/>
</dbReference>
<keyword evidence="1" id="KW-0732">Signal</keyword>
<dbReference type="Gene3D" id="2.40.128.600">
    <property type="match status" value="1"/>
</dbReference>
<dbReference type="PANTHER" id="PTHR46825:SF15">
    <property type="entry name" value="BETA-LACTAMASE-RELATED DOMAIN-CONTAINING PROTEIN"/>
    <property type="match status" value="1"/>
</dbReference>